<gene>
    <name evidence="3" type="ORF">SISSUDRAFT_1006597</name>
</gene>
<dbReference type="InterPro" id="IPR036533">
    <property type="entry name" value="BAG_dom_sf"/>
</dbReference>
<feature type="compositionally biased region" description="Polar residues" evidence="1">
    <location>
        <begin position="138"/>
        <end position="154"/>
    </location>
</feature>
<evidence type="ECO:0000313" key="3">
    <source>
        <dbReference type="EMBL" id="KZT37151.1"/>
    </source>
</evidence>
<feature type="compositionally biased region" description="Low complexity" evidence="1">
    <location>
        <begin position="235"/>
        <end position="251"/>
    </location>
</feature>
<dbReference type="InterPro" id="IPR003103">
    <property type="entry name" value="BAG_domain"/>
</dbReference>
<dbReference type="SUPFAM" id="SSF63491">
    <property type="entry name" value="BAG domain"/>
    <property type="match status" value="1"/>
</dbReference>
<sequence length="274" mass="28503">MKLLSKLDAVESDGDENIRTTRKEIARLVEAALQGLDAEKEEMWKRQRRETSTAPAPVTGYEISDNTAEVSESVAVTTSIPIAGPGESTPVVSETLQEIVSAPSEQTRTPELDAPAADPDPAVLVSETPSTSSSVSSHDQPTAVETSGVPNASITAKVDEAQPQVAPQTDESSAAVSPAFLDNLPSSESAPQILSPPVLNDSPASPSADTEKATSDQAVPAPEVNLTSSADEVIDYSSDVSDTQSVSSVSSAATRESLEVANHSSDAEDFEVVD</sequence>
<feature type="compositionally biased region" description="Low complexity" evidence="1">
    <location>
        <begin position="113"/>
        <end position="137"/>
    </location>
</feature>
<dbReference type="Gene3D" id="1.20.58.120">
    <property type="entry name" value="BAG domain"/>
    <property type="match status" value="1"/>
</dbReference>
<accession>A0A166C748</accession>
<dbReference type="OrthoDB" id="333905at2759"/>
<evidence type="ECO:0000313" key="4">
    <source>
        <dbReference type="Proteomes" id="UP000076798"/>
    </source>
</evidence>
<evidence type="ECO:0000256" key="1">
    <source>
        <dbReference type="SAM" id="MobiDB-lite"/>
    </source>
</evidence>
<feature type="compositionally biased region" description="Polar residues" evidence="1">
    <location>
        <begin position="165"/>
        <end position="175"/>
    </location>
</feature>
<keyword evidence="4" id="KW-1185">Reference proteome</keyword>
<dbReference type="Proteomes" id="UP000076798">
    <property type="component" value="Unassembled WGS sequence"/>
</dbReference>
<feature type="compositionally biased region" description="Polar residues" evidence="1">
    <location>
        <begin position="98"/>
        <end position="109"/>
    </location>
</feature>
<reference evidence="3 4" key="1">
    <citation type="journal article" date="2016" name="Mol. Biol. Evol.">
        <title>Comparative Genomics of Early-Diverging Mushroom-Forming Fungi Provides Insights into the Origins of Lignocellulose Decay Capabilities.</title>
        <authorList>
            <person name="Nagy L.G."/>
            <person name="Riley R."/>
            <person name="Tritt A."/>
            <person name="Adam C."/>
            <person name="Daum C."/>
            <person name="Floudas D."/>
            <person name="Sun H."/>
            <person name="Yadav J.S."/>
            <person name="Pangilinan J."/>
            <person name="Larsson K.H."/>
            <person name="Matsuura K."/>
            <person name="Barry K."/>
            <person name="Labutti K."/>
            <person name="Kuo R."/>
            <person name="Ohm R.A."/>
            <person name="Bhattacharya S.S."/>
            <person name="Shirouzu T."/>
            <person name="Yoshinaga Y."/>
            <person name="Martin F.M."/>
            <person name="Grigoriev I.V."/>
            <person name="Hibbett D.S."/>
        </authorList>
    </citation>
    <scope>NUCLEOTIDE SEQUENCE [LARGE SCALE GENOMIC DNA]</scope>
    <source>
        <strain evidence="3 4">HHB10207 ss-3</strain>
    </source>
</reference>
<dbReference type="GO" id="GO:0051087">
    <property type="term" value="F:protein-folding chaperone binding"/>
    <property type="evidence" value="ECO:0007669"/>
    <property type="project" value="InterPro"/>
</dbReference>
<name>A0A166C748_9AGAM</name>
<dbReference type="EMBL" id="KV428090">
    <property type="protein sequence ID" value="KZT37151.1"/>
    <property type="molecule type" value="Genomic_DNA"/>
</dbReference>
<dbReference type="AlphaFoldDB" id="A0A166C748"/>
<evidence type="ECO:0000259" key="2">
    <source>
        <dbReference type="PROSITE" id="PS51035"/>
    </source>
</evidence>
<dbReference type="Pfam" id="PF02179">
    <property type="entry name" value="BAG"/>
    <property type="match status" value="1"/>
</dbReference>
<feature type="region of interest" description="Disordered" evidence="1">
    <location>
        <begin position="98"/>
        <end position="274"/>
    </location>
</feature>
<proteinExistence type="predicted"/>
<organism evidence="3 4">
    <name type="scientific">Sistotremastrum suecicum HHB10207 ss-3</name>
    <dbReference type="NCBI Taxonomy" id="1314776"/>
    <lineage>
        <taxon>Eukaryota</taxon>
        <taxon>Fungi</taxon>
        <taxon>Dikarya</taxon>
        <taxon>Basidiomycota</taxon>
        <taxon>Agaricomycotina</taxon>
        <taxon>Agaricomycetes</taxon>
        <taxon>Sistotremastrales</taxon>
        <taxon>Sistotremastraceae</taxon>
        <taxon>Sistotremastrum</taxon>
    </lineage>
</organism>
<feature type="domain" description="BAG" evidence="2">
    <location>
        <begin position="1"/>
        <end position="40"/>
    </location>
</feature>
<protein>
    <recommendedName>
        <fullName evidence="2">BAG domain-containing protein</fullName>
    </recommendedName>
</protein>
<dbReference type="PROSITE" id="PS51035">
    <property type="entry name" value="BAG"/>
    <property type="match status" value="1"/>
</dbReference>